<reference evidence="2" key="1">
    <citation type="submission" date="2020-05" db="EMBL/GenBank/DDBJ databases">
        <title>Phylogenomic resolution of chytrid fungi.</title>
        <authorList>
            <person name="Stajich J.E."/>
            <person name="Amses K."/>
            <person name="Simmons R."/>
            <person name="Seto K."/>
            <person name="Myers J."/>
            <person name="Bonds A."/>
            <person name="Quandt C.A."/>
            <person name="Barry K."/>
            <person name="Liu P."/>
            <person name="Grigoriev I."/>
            <person name="Longcore J.E."/>
            <person name="James T.Y."/>
        </authorList>
    </citation>
    <scope>NUCLEOTIDE SEQUENCE</scope>
    <source>
        <strain evidence="2">JEL0513</strain>
    </source>
</reference>
<dbReference type="Proteomes" id="UP001211907">
    <property type="component" value="Unassembled WGS sequence"/>
</dbReference>
<feature type="region of interest" description="Disordered" evidence="1">
    <location>
        <begin position="430"/>
        <end position="452"/>
    </location>
</feature>
<sequence>MGLASVGLQALTRQLRLHELNTATAALKAKIRAAAANGGSLASPVSIDSDFATFAFATNSNTELQPQLHLQLQHPHAPSCGGDSSIEITVDDSDLPVPDPGCSSIDPAASSCISAPPPSPANNPSAFNNKNHQPSLLDPHSSLPDEPPIVPLLSSPPAAKTKQSRVRPAPSTKSLAKQSSHQQESQNKQSRLPPTTISKNIETRAPASLSTNTNKNSTTSSAKSVTSINTIRSTGSRSDSNAQPVVKKVTKQKSPSNLSEKRDSNSKAPQKKLAALPPLVYSAKTSVPTQTTTIPANSKTPNPILEKKTTIATTPIAKIPEPANSNVTEYNSAISEQSTPSTTTSSIAAVPNLESKFVIPHITPSSAEISTMLMPPFHGVVTVPAVPPPPITSQPTQRQFVSSVGLASNLPNNSKKEFNESVSFGFKYHPRQKEQQNEQEQEEQQQQQQHQHIAQVLSDPLSAYFLTQPVLAPGYLHLQSQPNQTADSYHQAWVDPLTKQNSGLSFQHQQLLLSQPIQSSYYTKYPDIMYQQPIQPRLTNFVTANPQPGFTTPQNYVYHPPLHHLPLAHNSLQPLQQNLSSEYDNDQTHETSRIFHHVGTEVIIRPPSPPPLTPVIFTSHQPAFTNDFVQCTAAAADLTVMSQPQPRQPPGLSSNTLVPLDHELFRRLQTRRPWDENATTLSVSGQRNYPGGIGGGGGGCSSGGGSPYYGSDAAPTSPWENSDDQEGYTMWGANNGFFRSSSGAGGEQAFSNSQQHYSGASAFRTTQQQGKAAAACASDFADGVAGGVKRGGSFGDIGGGRKVTKNGVANCRQDEQEIGVRSSYRLF</sequence>
<name>A0AAD5SZM9_9FUNG</name>
<proteinExistence type="predicted"/>
<feature type="region of interest" description="Disordered" evidence="1">
    <location>
        <begin position="73"/>
        <end position="275"/>
    </location>
</feature>
<feature type="region of interest" description="Disordered" evidence="1">
    <location>
        <begin position="677"/>
        <end position="698"/>
    </location>
</feature>
<comment type="caution">
    <text evidence="2">The sequence shown here is derived from an EMBL/GenBank/DDBJ whole genome shotgun (WGS) entry which is preliminary data.</text>
</comment>
<evidence type="ECO:0000256" key="1">
    <source>
        <dbReference type="SAM" id="MobiDB-lite"/>
    </source>
</evidence>
<feature type="compositionally biased region" description="Polar residues" evidence="1">
    <location>
        <begin position="228"/>
        <end position="243"/>
    </location>
</feature>
<feature type="compositionally biased region" description="Polar residues" evidence="1">
    <location>
        <begin position="677"/>
        <end position="687"/>
    </location>
</feature>
<protein>
    <submittedName>
        <fullName evidence="2">Uncharacterized protein</fullName>
    </submittedName>
</protein>
<organism evidence="2 3">
    <name type="scientific">Physocladia obscura</name>
    <dbReference type="NCBI Taxonomy" id="109957"/>
    <lineage>
        <taxon>Eukaryota</taxon>
        <taxon>Fungi</taxon>
        <taxon>Fungi incertae sedis</taxon>
        <taxon>Chytridiomycota</taxon>
        <taxon>Chytridiomycota incertae sedis</taxon>
        <taxon>Chytridiomycetes</taxon>
        <taxon>Chytridiales</taxon>
        <taxon>Chytriomycetaceae</taxon>
        <taxon>Physocladia</taxon>
    </lineage>
</organism>
<feature type="compositionally biased region" description="Polar residues" evidence="1">
    <location>
        <begin position="171"/>
        <end position="200"/>
    </location>
</feature>
<evidence type="ECO:0000313" key="2">
    <source>
        <dbReference type="EMBL" id="KAJ3106036.1"/>
    </source>
</evidence>
<dbReference type="AlphaFoldDB" id="A0AAD5SZM9"/>
<accession>A0AAD5SZM9</accession>
<evidence type="ECO:0000313" key="3">
    <source>
        <dbReference type="Proteomes" id="UP001211907"/>
    </source>
</evidence>
<keyword evidence="3" id="KW-1185">Reference proteome</keyword>
<feature type="compositionally biased region" description="Low complexity" evidence="1">
    <location>
        <begin position="207"/>
        <end position="227"/>
    </location>
</feature>
<feature type="compositionally biased region" description="Low complexity" evidence="1">
    <location>
        <begin position="102"/>
        <end position="114"/>
    </location>
</feature>
<gene>
    <name evidence="2" type="ORF">HK100_003791</name>
</gene>
<dbReference type="EMBL" id="JADGJH010001975">
    <property type="protein sequence ID" value="KAJ3106036.1"/>
    <property type="molecule type" value="Genomic_DNA"/>
</dbReference>